<evidence type="ECO:0000313" key="2">
    <source>
        <dbReference type="Proteomes" id="UP001446871"/>
    </source>
</evidence>
<dbReference type="EMBL" id="JAQQWM010000001">
    <property type="protein sequence ID" value="KAK8083648.1"/>
    <property type="molecule type" value="Genomic_DNA"/>
</dbReference>
<dbReference type="Proteomes" id="UP001446871">
    <property type="component" value="Unassembled WGS sequence"/>
</dbReference>
<name>A0ABR1WJN1_9PEZI</name>
<sequence length="99" mass="10540">MPKVGSAAAEGVGQIMTDAVVVTVVVLVSSTRGTQERELEEAEAVVVKGQTPDARTPAAELGLQPPALAAEVQLYRLRCVCHMVAGEYDEMEEVEMGRL</sequence>
<proteinExistence type="predicted"/>
<organism evidence="1 2">
    <name type="scientific">Apiospora saccharicola</name>
    <dbReference type="NCBI Taxonomy" id="335842"/>
    <lineage>
        <taxon>Eukaryota</taxon>
        <taxon>Fungi</taxon>
        <taxon>Dikarya</taxon>
        <taxon>Ascomycota</taxon>
        <taxon>Pezizomycotina</taxon>
        <taxon>Sordariomycetes</taxon>
        <taxon>Xylariomycetidae</taxon>
        <taxon>Amphisphaeriales</taxon>
        <taxon>Apiosporaceae</taxon>
        <taxon>Apiospora</taxon>
    </lineage>
</organism>
<accession>A0ABR1WJN1</accession>
<comment type="caution">
    <text evidence="1">The sequence shown here is derived from an EMBL/GenBank/DDBJ whole genome shotgun (WGS) entry which is preliminary data.</text>
</comment>
<gene>
    <name evidence="1" type="ORF">PG996_002429</name>
</gene>
<evidence type="ECO:0000313" key="1">
    <source>
        <dbReference type="EMBL" id="KAK8083648.1"/>
    </source>
</evidence>
<protein>
    <submittedName>
        <fullName evidence="1">Uncharacterized protein</fullName>
    </submittedName>
</protein>
<keyword evidence="2" id="KW-1185">Reference proteome</keyword>
<reference evidence="1 2" key="1">
    <citation type="submission" date="2023-01" db="EMBL/GenBank/DDBJ databases">
        <title>Analysis of 21 Apiospora genomes using comparative genomics revels a genus with tremendous synthesis potential of carbohydrate active enzymes and secondary metabolites.</title>
        <authorList>
            <person name="Sorensen T."/>
        </authorList>
    </citation>
    <scope>NUCLEOTIDE SEQUENCE [LARGE SCALE GENOMIC DNA]</scope>
    <source>
        <strain evidence="1 2">CBS 83171</strain>
    </source>
</reference>